<evidence type="ECO:0000313" key="2">
    <source>
        <dbReference type="EMBL" id="EYC23918.1"/>
    </source>
</evidence>
<sequence>MQNTITLCKINKALIPKAFQSRPPYVGNEERPAELELQLKDTDFMNIAAGKLRPDQAFLQGKMKLKGNVGKANRLRTLLKHGTSNSKL</sequence>
<reference evidence="3" key="1">
    <citation type="journal article" date="2015" name="Nat. Genet.">
        <title>The genome and transcriptome of the zoonotic hookworm Ancylostoma ceylanicum identify infection-specific gene families.</title>
        <authorList>
            <person name="Schwarz E.M."/>
            <person name="Hu Y."/>
            <person name="Antoshechkin I."/>
            <person name="Miller M.M."/>
            <person name="Sternberg P.W."/>
            <person name="Aroian R.V."/>
        </authorList>
    </citation>
    <scope>NUCLEOTIDE SEQUENCE</scope>
    <source>
        <strain evidence="3">HY135</strain>
    </source>
</reference>
<comment type="caution">
    <text evidence="2">The sequence shown here is derived from an EMBL/GenBank/DDBJ whole genome shotgun (WGS) entry which is preliminary data.</text>
</comment>
<accession>A0A016VB13</accession>
<dbReference type="PANTHER" id="PTHR10094">
    <property type="entry name" value="STEROL CARRIER PROTEIN 2 SCP-2 FAMILY PROTEIN"/>
    <property type="match status" value="1"/>
</dbReference>
<feature type="domain" description="SCP2" evidence="1">
    <location>
        <begin position="28"/>
        <end position="80"/>
    </location>
</feature>
<dbReference type="InterPro" id="IPR003033">
    <property type="entry name" value="SCP2_sterol-bd_dom"/>
</dbReference>
<dbReference type="STRING" id="53326.A0A016VB13"/>
<dbReference type="InterPro" id="IPR036527">
    <property type="entry name" value="SCP2_sterol-bd_dom_sf"/>
</dbReference>
<evidence type="ECO:0000259" key="1">
    <source>
        <dbReference type="Pfam" id="PF02036"/>
    </source>
</evidence>
<dbReference type="Pfam" id="PF02036">
    <property type="entry name" value="SCP2"/>
    <property type="match status" value="1"/>
</dbReference>
<dbReference type="AlphaFoldDB" id="A0A016VB13"/>
<evidence type="ECO:0000313" key="3">
    <source>
        <dbReference type="Proteomes" id="UP000024635"/>
    </source>
</evidence>
<dbReference type="SUPFAM" id="SSF55718">
    <property type="entry name" value="SCP-like"/>
    <property type="match status" value="1"/>
</dbReference>
<dbReference type="Gene3D" id="3.30.1050.10">
    <property type="entry name" value="SCP2 sterol-binding domain"/>
    <property type="match status" value="1"/>
</dbReference>
<keyword evidence="3" id="KW-1185">Reference proteome</keyword>
<proteinExistence type="predicted"/>
<organism evidence="2 3">
    <name type="scientific">Ancylostoma ceylanicum</name>
    <dbReference type="NCBI Taxonomy" id="53326"/>
    <lineage>
        <taxon>Eukaryota</taxon>
        <taxon>Metazoa</taxon>
        <taxon>Ecdysozoa</taxon>
        <taxon>Nematoda</taxon>
        <taxon>Chromadorea</taxon>
        <taxon>Rhabditida</taxon>
        <taxon>Rhabditina</taxon>
        <taxon>Rhabditomorpha</taxon>
        <taxon>Strongyloidea</taxon>
        <taxon>Ancylostomatidae</taxon>
        <taxon>Ancylostomatinae</taxon>
        <taxon>Ancylostoma</taxon>
    </lineage>
</organism>
<dbReference type="EMBL" id="JARK01001350">
    <property type="protein sequence ID" value="EYC23918.1"/>
    <property type="molecule type" value="Genomic_DNA"/>
</dbReference>
<name>A0A016VB13_9BILA</name>
<dbReference type="GO" id="GO:0005829">
    <property type="term" value="C:cytosol"/>
    <property type="evidence" value="ECO:0007669"/>
    <property type="project" value="TreeGrafter"/>
</dbReference>
<dbReference type="OrthoDB" id="3592703at2759"/>
<gene>
    <name evidence="2" type="primary">Acey_s0014.g2213</name>
    <name evidence="2" type="ORF">Y032_0014g2213</name>
</gene>
<dbReference type="PANTHER" id="PTHR10094:SF25">
    <property type="entry name" value="SCP2 STEROL-BINDING DOMAIN-CONTAINING PROTEIN 1"/>
    <property type="match status" value="1"/>
</dbReference>
<protein>
    <recommendedName>
        <fullName evidence="1">SCP2 domain-containing protein</fullName>
    </recommendedName>
</protein>
<dbReference type="Proteomes" id="UP000024635">
    <property type="component" value="Unassembled WGS sequence"/>
</dbReference>